<dbReference type="GO" id="GO:0000145">
    <property type="term" value="C:exocyst"/>
    <property type="evidence" value="ECO:0007669"/>
    <property type="project" value="InterPro"/>
</dbReference>
<evidence type="ECO:0000313" key="2">
    <source>
        <dbReference type="Ensembl" id="ENSCMIP00000034255.1"/>
    </source>
</evidence>
<accession>A0A4W3JQF4</accession>
<dbReference type="GO" id="GO:0051601">
    <property type="term" value="P:exocyst localization"/>
    <property type="evidence" value="ECO:0007669"/>
    <property type="project" value="TreeGrafter"/>
</dbReference>
<gene>
    <name evidence="2" type="primary">LOC103175319</name>
</gene>
<dbReference type="OrthoDB" id="190098at2759"/>
<comment type="similarity">
    <text evidence="1">Belongs to the SEC6 family.</text>
</comment>
<reference evidence="3" key="3">
    <citation type="journal article" date="2014" name="Nature">
        <title>Elephant shark genome provides unique insights into gnathostome evolution.</title>
        <authorList>
            <consortium name="International Elephant Shark Genome Sequencing Consortium"/>
            <person name="Venkatesh B."/>
            <person name="Lee A.P."/>
            <person name="Ravi V."/>
            <person name="Maurya A.K."/>
            <person name="Lian M.M."/>
            <person name="Swann J.B."/>
            <person name="Ohta Y."/>
            <person name="Flajnik M.F."/>
            <person name="Sutoh Y."/>
            <person name="Kasahara M."/>
            <person name="Hoon S."/>
            <person name="Gangu V."/>
            <person name="Roy S.W."/>
            <person name="Irimia M."/>
            <person name="Korzh V."/>
            <person name="Kondrychyn I."/>
            <person name="Lim Z.W."/>
            <person name="Tay B.H."/>
            <person name="Tohari S."/>
            <person name="Kong K.W."/>
            <person name="Ho S."/>
            <person name="Lorente-Galdos B."/>
            <person name="Quilez J."/>
            <person name="Marques-Bonet T."/>
            <person name="Raney B.J."/>
            <person name="Ingham P.W."/>
            <person name="Tay A."/>
            <person name="Hillier L.W."/>
            <person name="Minx P."/>
            <person name="Boehm T."/>
            <person name="Wilson R.K."/>
            <person name="Brenner S."/>
            <person name="Warren W.C."/>
        </authorList>
    </citation>
    <scope>NUCLEOTIDE SEQUENCE [LARGE SCALE GENOMIC DNA]</scope>
</reference>
<dbReference type="InterPro" id="IPR042532">
    <property type="entry name" value="EXOC3/Sec6_C"/>
</dbReference>
<reference evidence="3" key="1">
    <citation type="journal article" date="2006" name="Science">
        <title>Ancient noncoding elements conserved in the human genome.</title>
        <authorList>
            <person name="Venkatesh B."/>
            <person name="Kirkness E.F."/>
            <person name="Loh Y.H."/>
            <person name="Halpern A.L."/>
            <person name="Lee A.P."/>
            <person name="Johnson J."/>
            <person name="Dandona N."/>
            <person name="Viswanathan L.D."/>
            <person name="Tay A."/>
            <person name="Venter J.C."/>
            <person name="Strausberg R.L."/>
            <person name="Brenner S."/>
        </authorList>
    </citation>
    <scope>NUCLEOTIDE SEQUENCE [LARGE SCALE GENOMIC DNA]</scope>
</reference>
<dbReference type="AlphaFoldDB" id="A0A4W3JQF4"/>
<keyword evidence="3" id="KW-1185">Reference proteome</keyword>
<dbReference type="GO" id="GO:0000149">
    <property type="term" value="F:SNARE binding"/>
    <property type="evidence" value="ECO:0007669"/>
    <property type="project" value="TreeGrafter"/>
</dbReference>
<evidence type="ECO:0000256" key="1">
    <source>
        <dbReference type="ARBA" id="ARBA00009447"/>
    </source>
</evidence>
<reference evidence="2" key="5">
    <citation type="submission" date="2025-09" db="UniProtKB">
        <authorList>
            <consortium name="Ensembl"/>
        </authorList>
    </citation>
    <scope>IDENTIFICATION</scope>
</reference>
<dbReference type="PANTHER" id="PTHR21292:SF4">
    <property type="entry name" value="TUMOR NECROSIS FACTOR ALPHA-INDUCED PROTEIN 2"/>
    <property type="match status" value="1"/>
</dbReference>
<evidence type="ECO:0000313" key="3">
    <source>
        <dbReference type="Proteomes" id="UP000314986"/>
    </source>
</evidence>
<dbReference type="Ensembl" id="ENSCMIT00000034771.1">
    <property type="protein sequence ID" value="ENSCMIP00000034255.1"/>
    <property type="gene ID" value="ENSCMIG00000014541.1"/>
</dbReference>
<proteinExistence type="inferred from homology"/>
<dbReference type="Proteomes" id="UP000314986">
    <property type="component" value="Unassembled WGS sequence"/>
</dbReference>
<reference evidence="3" key="2">
    <citation type="journal article" date="2007" name="PLoS Biol.">
        <title>Survey sequencing and comparative analysis of the elephant shark (Callorhinchus milii) genome.</title>
        <authorList>
            <person name="Venkatesh B."/>
            <person name="Kirkness E.F."/>
            <person name="Loh Y.H."/>
            <person name="Halpern A.L."/>
            <person name="Lee A.P."/>
            <person name="Johnson J."/>
            <person name="Dandona N."/>
            <person name="Viswanathan L.D."/>
            <person name="Tay A."/>
            <person name="Venter J.C."/>
            <person name="Strausberg R.L."/>
            <person name="Brenner S."/>
        </authorList>
    </citation>
    <scope>NUCLEOTIDE SEQUENCE [LARGE SCALE GENOMIC DNA]</scope>
</reference>
<dbReference type="InterPro" id="IPR010326">
    <property type="entry name" value="EXOC3/Sec6"/>
</dbReference>
<reference evidence="2" key="4">
    <citation type="submission" date="2025-08" db="UniProtKB">
        <authorList>
            <consortium name="Ensembl"/>
        </authorList>
    </citation>
    <scope>IDENTIFICATION</scope>
</reference>
<sequence length="638" mass="74495">MGNRLSTRTHRKDISNCLRHILHCICPCIFLNTEKEDPQGGVPQGDGVHIPLKSQLKPNIKELIKVEKYSEAYEHLIELESRCYSSDAKEKDEDKLKMQQEVESLYELLDSAITTVLKKSMSISQEKPDLLKMVIQVRNQEEKMDQIYVQKDVGKSGRNPRGWKSKWLEILQESVDERIGEIPNASKASSYLEQLLKQLKEDVDIIMKHVKPCYSKEYNVCKIYADCYQKTISSQFKLIIENRVTENDAYVLLRWIYGHYPGLMSLLTETNDEDQKLWNNDLLPQEKINKLETEYISTVKANCKIYMKKSLQGEEMTCTSKDECLVLNDRYHSDLLIDIIQKINGVADEASKVTHKLGVQVMCTMLDEFICFLESFRVSVKRFEIKYWKKQNLSNNFICTTITIVNSCERFRVYLDKDDKIKSESVKQNALKILNDIEKKMKMFLSMSLFVKIKEDCKMLVTSQWFKSQSPMKNILKITEEHLKTLQKMEGSHLQDVLEQIHHQLITEYVLRFMKKKLKVKTDEQKELADKMKSDAEQLQKLFMKYGFQAVWLDTALPSIAEIIRLQDVNAIKVEIRVLFNNFPDIKKCHVKDILHIKKLKDKDIKNIWQILHITGNDSKDSSTAKKLFTKSTILKDV</sequence>
<dbReference type="GeneTree" id="ENSGT01030000234613"/>
<dbReference type="Pfam" id="PF06046">
    <property type="entry name" value="Sec6"/>
    <property type="match status" value="1"/>
</dbReference>
<organism evidence="2 3">
    <name type="scientific">Callorhinchus milii</name>
    <name type="common">Ghost shark</name>
    <dbReference type="NCBI Taxonomy" id="7868"/>
    <lineage>
        <taxon>Eukaryota</taxon>
        <taxon>Metazoa</taxon>
        <taxon>Chordata</taxon>
        <taxon>Craniata</taxon>
        <taxon>Vertebrata</taxon>
        <taxon>Chondrichthyes</taxon>
        <taxon>Holocephali</taxon>
        <taxon>Chimaeriformes</taxon>
        <taxon>Callorhinchidae</taxon>
        <taxon>Callorhinchus</taxon>
    </lineage>
</organism>
<dbReference type="Gene3D" id="1.10.357.70">
    <property type="entry name" value="Exocyst complex component Sec6, C-terminal domain"/>
    <property type="match status" value="1"/>
</dbReference>
<name>A0A4W3JQF4_CALMI</name>
<dbReference type="GO" id="GO:0006887">
    <property type="term" value="P:exocytosis"/>
    <property type="evidence" value="ECO:0007669"/>
    <property type="project" value="InterPro"/>
</dbReference>
<protein>
    <submittedName>
        <fullName evidence="2">Tumor necrosis factor alpha-induced protein 2-like</fullName>
    </submittedName>
</protein>
<dbReference type="PANTHER" id="PTHR21292">
    <property type="entry name" value="EXOCYST COMPLEX COMPONENT SEC6-RELATED"/>
    <property type="match status" value="1"/>
</dbReference>